<name>A0AAD1MBX5_9MYCO</name>
<dbReference type="RefSeq" id="WP_115320762.1">
    <property type="nucleotide sequence ID" value="NZ_JACKTJ010000020.1"/>
</dbReference>
<feature type="chain" id="PRO_5042062669" description="PE-PGRS family protein" evidence="2">
    <location>
        <begin position="20"/>
        <end position="317"/>
    </location>
</feature>
<evidence type="ECO:0000313" key="4">
    <source>
        <dbReference type="Proteomes" id="UP000467327"/>
    </source>
</evidence>
<organism evidence="3 4">
    <name type="scientific">Mycolicibacterium aichiense</name>
    <dbReference type="NCBI Taxonomy" id="1799"/>
    <lineage>
        <taxon>Bacteria</taxon>
        <taxon>Bacillati</taxon>
        <taxon>Actinomycetota</taxon>
        <taxon>Actinomycetes</taxon>
        <taxon>Mycobacteriales</taxon>
        <taxon>Mycobacteriaceae</taxon>
        <taxon>Mycolicibacterium</taxon>
    </lineage>
</organism>
<evidence type="ECO:0000313" key="3">
    <source>
        <dbReference type="EMBL" id="BBX08837.1"/>
    </source>
</evidence>
<keyword evidence="4" id="KW-1185">Reference proteome</keyword>
<feature type="compositionally biased region" description="Low complexity" evidence="1">
    <location>
        <begin position="259"/>
        <end position="299"/>
    </location>
</feature>
<dbReference type="EMBL" id="AP022561">
    <property type="protein sequence ID" value="BBX08837.1"/>
    <property type="molecule type" value="Genomic_DNA"/>
</dbReference>
<reference evidence="3 4" key="1">
    <citation type="journal article" date="2019" name="Emerg. Microbes Infect.">
        <title>Comprehensive subspecies identification of 175 nontuberculous mycobacteria species based on 7547 genomic profiles.</title>
        <authorList>
            <person name="Matsumoto Y."/>
            <person name="Kinjo T."/>
            <person name="Motooka D."/>
            <person name="Nabeya D."/>
            <person name="Jung N."/>
            <person name="Uechi K."/>
            <person name="Horii T."/>
            <person name="Iida T."/>
            <person name="Fujita J."/>
            <person name="Nakamura S."/>
        </authorList>
    </citation>
    <scope>NUCLEOTIDE SEQUENCE [LARGE SCALE GENOMIC DNA]</scope>
    <source>
        <strain evidence="3 4">JCM 6376</strain>
    </source>
</reference>
<evidence type="ECO:0000256" key="1">
    <source>
        <dbReference type="SAM" id="MobiDB-lite"/>
    </source>
</evidence>
<sequence length="317" mass="31003">MSRSIVIAPLAVCAVVAGSASLSPYSSPTPSAAIRTNAIHLTSLDSAAWNALPPTSAAAVPGASLPFGLPQVLAIMTALAAFNPDAAATMQFINTELLDQLAQGTPLGEAMVNVSLLLSPPVGGDLSSPLSGILTQIGPMIALAPTVIGGAITVLAAIPEAALPVVGAVVDAFIKTAAAAGSDGFGAAVQAGITEVFAAAAKGIAMMVDVVRNVLHSISASMTVGSASAIAVPSAARSVRDTSGVPVSGDTTKVDTTTKRATAAPARGVAGPRPRHSAPAAEPATATANSRPAPSARASGTRDARPAGSKGTAKSAR</sequence>
<keyword evidence="2" id="KW-0732">Signal</keyword>
<gene>
    <name evidence="3" type="ORF">MAIC_36400</name>
</gene>
<protein>
    <recommendedName>
        <fullName evidence="5">PE-PGRS family protein</fullName>
    </recommendedName>
</protein>
<proteinExistence type="predicted"/>
<dbReference type="Proteomes" id="UP000467327">
    <property type="component" value="Chromosome"/>
</dbReference>
<dbReference type="KEGG" id="maic:MAIC_36400"/>
<evidence type="ECO:0008006" key="5">
    <source>
        <dbReference type="Google" id="ProtNLM"/>
    </source>
</evidence>
<evidence type="ECO:0000256" key="2">
    <source>
        <dbReference type="SAM" id="SignalP"/>
    </source>
</evidence>
<dbReference type="AlphaFoldDB" id="A0AAD1MBX5"/>
<feature type="signal peptide" evidence="2">
    <location>
        <begin position="1"/>
        <end position="19"/>
    </location>
</feature>
<accession>A0AAD1MBX5</accession>
<feature type="region of interest" description="Disordered" evidence="1">
    <location>
        <begin position="240"/>
        <end position="317"/>
    </location>
</feature>